<dbReference type="EMBL" id="PFKX01000043">
    <property type="protein sequence ID" value="PIY58304.1"/>
    <property type="molecule type" value="Genomic_DNA"/>
</dbReference>
<accession>A0A2M7Q5S5</accession>
<evidence type="ECO:0000313" key="1">
    <source>
        <dbReference type="EMBL" id="PIY58304.1"/>
    </source>
</evidence>
<reference evidence="2" key="1">
    <citation type="submission" date="2017-09" db="EMBL/GenBank/DDBJ databases">
        <title>Depth-based differentiation of microbial function through sediment-hosted aquifers and enrichment of novel symbionts in the deep terrestrial subsurface.</title>
        <authorList>
            <person name="Probst A.J."/>
            <person name="Ladd B."/>
            <person name="Jarett J.K."/>
            <person name="Geller-Mcgrath D.E."/>
            <person name="Sieber C.M.K."/>
            <person name="Emerson J.B."/>
            <person name="Anantharaman K."/>
            <person name="Thomas B.C."/>
            <person name="Malmstrom R."/>
            <person name="Stieglmeier M."/>
            <person name="Klingl A."/>
            <person name="Woyke T."/>
            <person name="Ryan C.M."/>
            <person name="Banfield J.F."/>
        </authorList>
    </citation>
    <scope>NUCLEOTIDE SEQUENCE [LARGE SCALE GENOMIC DNA]</scope>
</reference>
<dbReference type="Proteomes" id="UP000230732">
    <property type="component" value="Unassembled WGS sequence"/>
</dbReference>
<protein>
    <submittedName>
        <fullName evidence="1">Uncharacterized protein</fullName>
    </submittedName>
</protein>
<proteinExistence type="predicted"/>
<comment type="caution">
    <text evidence="1">The sequence shown here is derived from an EMBL/GenBank/DDBJ whole genome shotgun (WGS) entry which is preliminary data.</text>
</comment>
<evidence type="ECO:0000313" key="2">
    <source>
        <dbReference type="Proteomes" id="UP000230732"/>
    </source>
</evidence>
<dbReference type="AlphaFoldDB" id="A0A2M7Q5S5"/>
<sequence length="179" mass="18456">MEANEAKAKSVQVYTTTTTTPISVNHEQTLPGTYDETGFGSTGGRGGALPTPPDAFVVTVDSSAATNTTQPVSVDSDAPSATITVNGVTNLNIKYTGWYDFVWNSTNANSFSSIESLAGCADPAFNSPAMSSIVGQGSSGSMSIPITPKHTGCTITYTFTVKKVETGQKASASAVLIVE</sequence>
<name>A0A2M7Q5S5_9BACT</name>
<organism evidence="1 2">
    <name type="scientific">Candidatus Yonathbacteria bacterium CG_4_10_14_0_8_um_filter_43_17</name>
    <dbReference type="NCBI Taxonomy" id="1975099"/>
    <lineage>
        <taxon>Bacteria</taxon>
        <taxon>Candidatus Yonathiibacteriota</taxon>
    </lineage>
</organism>
<gene>
    <name evidence="1" type="ORF">COY98_02700</name>
</gene>